<sequence>MSGYTFLPWLRAGLATHIDEDAVVLNSRISIPVELEIKGEPLNPSDPSKPFKPVSRNIALYGPGDVIGVDGRAISRVEPLPWITNFEPNYLAHIEFYEEDFPWRYSPAKHSDAIGKVRPWLALVVLAGASSPGEGDEFTDITVPGAPLPAITVLDPAKTLPPQDELGAWAHVHVNGDLSGAVLAPAKGGPLAALERVLRENPDLACSRLVCPRHLLPNTGYHAFLVPAFENGRLAGLGLTPTAEAPVPSWSGTGIGGPLPYYHRWFFQTGTAGDFEYLVRILEPRFADPRIARRDIDVSRSPGYDLPPILAPTRGLLKLGGALQTDRPLDIFDRWAEAFPHPFQEKLAELINLADDYLTTEPVRANAGLTALPEPADPVITPPLYGRWPALTSRLLTGRNGEPLVPDPANPNWLHTLNLDPRYRVAANFGTRIVQDRQEEFMAAAWEQVGEVLEGNARIRAAQLHREVGHSLQQKHFEPETREEQLLDATPRPGRKLTWTAPVHTRVTAEGEGTDAAPAERVAVGFRVARSRIAGAPVSPAMRRATRPASRLMRKLFPPPVPGALDAAGPSAEELLPRMDDPAGVTAAVPKRKPVSLITPKDVEGAPVLLDADPNDPPPDPVPGLPKNNLFKLRDLNDLETTPAGDRDSDEALNFKKALSSLYQGWQGSFAGARVPERPPLGVTGTAQSTLDNIRSDSTVLRRLQDSVKVPGRLTGETPRLTEALAYPRLDLPMYQALRDLDVEAFVPSLGLVPPNTITLLLTDQAYIEAFMVGLNHELARELLWREYPTDQRGTPFRQFWKPIGQPGQSREATYDIKPIHQWSATAKLGENDARDAGLGRPQEENLVLVIRGELLKKYPTAAIYAHKARWQTDPVTGEILKDQERRLVGLADPNRPDPVTEIRLPIYEAKVEPDLYLLGFPLSEAEAEGRTTDPNEDGSGWFFVIKERPGDPRFGLDENKQPDVEVWNDLSWPDVDNSVPPKGFLNLSATPTVPLSAQLSDVRDDDEKVPQRLEDVQLPPWSAGLSSAEFAYILFQAPVLMAVHAQEMLPDDDATQ</sequence>
<comment type="caution">
    <text evidence="1">The sequence shown here is derived from an EMBL/GenBank/DDBJ whole genome shotgun (WGS) entry which is preliminary data.</text>
</comment>
<keyword evidence="2" id="KW-1185">Reference proteome</keyword>
<gene>
    <name evidence="1" type="ORF">HNR67_005700</name>
</gene>
<evidence type="ECO:0000313" key="1">
    <source>
        <dbReference type="EMBL" id="MBB4679582.1"/>
    </source>
</evidence>
<name>A0A7W7FVS7_9PSEU</name>
<dbReference type="RefSeq" id="WP_185005310.1">
    <property type="nucleotide sequence ID" value="NZ_BAAAUI010000001.1"/>
</dbReference>
<organism evidence="1 2">
    <name type="scientific">Crossiella cryophila</name>
    <dbReference type="NCBI Taxonomy" id="43355"/>
    <lineage>
        <taxon>Bacteria</taxon>
        <taxon>Bacillati</taxon>
        <taxon>Actinomycetota</taxon>
        <taxon>Actinomycetes</taxon>
        <taxon>Pseudonocardiales</taxon>
        <taxon>Pseudonocardiaceae</taxon>
        <taxon>Crossiella</taxon>
    </lineage>
</organism>
<protein>
    <submittedName>
        <fullName evidence="1">Uncharacterized protein</fullName>
    </submittedName>
</protein>
<proteinExistence type="predicted"/>
<dbReference type="AlphaFoldDB" id="A0A7W7FVS7"/>
<dbReference type="EMBL" id="JACHMH010000001">
    <property type="protein sequence ID" value="MBB4679582.1"/>
    <property type="molecule type" value="Genomic_DNA"/>
</dbReference>
<dbReference type="Proteomes" id="UP000533598">
    <property type="component" value="Unassembled WGS sequence"/>
</dbReference>
<reference evidence="1 2" key="1">
    <citation type="submission" date="2020-08" db="EMBL/GenBank/DDBJ databases">
        <title>Sequencing the genomes of 1000 actinobacteria strains.</title>
        <authorList>
            <person name="Klenk H.-P."/>
        </authorList>
    </citation>
    <scope>NUCLEOTIDE SEQUENCE [LARGE SCALE GENOMIC DNA]</scope>
    <source>
        <strain evidence="1 2">DSM 44230</strain>
    </source>
</reference>
<accession>A0A7W7FVS7</accession>
<evidence type="ECO:0000313" key="2">
    <source>
        <dbReference type="Proteomes" id="UP000533598"/>
    </source>
</evidence>